<dbReference type="Gene3D" id="3.90.70.10">
    <property type="entry name" value="Cysteine proteinases"/>
    <property type="match status" value="1"/>
</dbReference>
<dbReference type="RefSeq" id="XP_019627183.1">
    <property type="nucleotide sequence ID" value="XM_019771624.1"/>
</dbReference>
<proteinExistence type="predicted"/>
<reference evidence="4" key="1">
    <citation type="submission" date="2025-08" db="UniProtKB">
        <authorList>
            <consortium name="RefSeq"/>
        </authorList>
    </citation>
    <scope>IDENTIFICATION</scope>
    <source>
        <tissue evidence="4">Gonad</tissue>
    </source>
</reference>
<dbReference type="Pfam" id="PF00443">
    <property type="entry name" value="UCH"/>
    <property type="match status" value="1"/>
</dbReference>
<feature type="domain" description="USP" evidence="2">
    <location>
        <begin position="159"/>
        <end position="451"/>
    </location>
</feature>
<evidence type="ECO:0000313" key="3">
    <source>
        <dbReference type="Proteomes" id="UP000515135"/>
    </source>
</evidence>
<dbReference type="GeneID" id="109472049"/>
<dbReference type="GO" id="GO:0005634">
    <property type="term" value="C:nucleus"/>
    <property type="evidence" value="ECO:0007669"/>
    <property type="project" value="TreeGrafter"/>
</dbReference>
<dbReference type="OrthoDB" id="447808at2759"/>
<dbReference type="GO" id="GO:0016579">
    <property type="term" value="P:protein deubiquitination"/>
    <property type="evidence" value="ECO:0007669"/>
    <property type="project" value="InterPro"/>
</dbReference>
<feature type="region of interest" description="Disordered" evidence="1">
    <location>
        <begin position="126"/>
        <end position="159"/>
    </location>
</feature>
<evidence type="ECO:0000256" key="1">
    <source>
        <dbReference type="SAM" id="MobiDB-lite"/>
    </source>
</evidence>
<protein>
    <submittedName>
        <fullName evidence="4">Uncharacterized protein LOC109472049</fullName>
    </submittedName>
</protein>
<dbReference type="PROSITE" id="PS50235">
    <property type="entry name" value="USP_3"/>
    <property type="match status" value="1"/>
</dbReference>
<evidence type="ECO:0000259" key="2">
    <source>
        <dbReference type="PROSITE" id="PS50235"/>
    </source>
</evidence>
<dbReference type="KEGG" id="bbel:109472049"/>
<dbReference type="CDD" id="cd02257">
    <property type="entry name" value="Peptidase_C19"/>
    <property type="match status" value="1"/>
</dbReference>
<accession>A0A6P4YS60</accession>
<dbReference type="InterPro" id="IPR028889">
    <property type="entry name" value="USP"/>
</dbReference>
<organism evidence="3 4">
    <name type="scientific">Branchiostoma belcheri</name>
    <name type="common">Amphioxus</name>
    <dbReference type="NCBI Taxonomy" id="7741"/>
    <lineage>
        <taxon>Eukaryota</taxon>
        <taxon>Metazoa</taxon>
        <taxon>Chordata</taxon>
        <taxon>Cephalochordata</taxon>
        <taxon>Leptocardii</taxon>
        <taxon>Amphioxiformes</taxon>
        <taxon>Branchiostomatidae</taxon>
        <taxon>Branchiostoma</taxon>
    </lineage>
</organism>
<dbReference type="InterPro" id="IPR038765">
    <property type="entry name" value="Papain-like_cys_pep_sf"/>
</dbReference>
<keyword evidence="3" id="KW-1185">Reference proteome</keyword>
<dbReference type="PANTHER" id="PTHR24006">
    <property type="entry name" value="UBIQUITIN CARBOXYL-TERMINAL HYDROLASE"/>
    <property type="match status" value="1"/>
</dbReference>
<dbReference type="InterPro" id="IPR050164">
    <property type="entry name" value="Peptidase_C19"/>
</dbReference>
<dbReference type="AlphaFoldDB" id="A0A6P4YS60"/>
<gene>
    <name evidence="4" type="primary">LOC109472049</name>
</gene>
<evidence type="ECO:0000313" key="4">
    <source>
        <dbReference type="RefSeq" id="XP_019627183.1"/>
    </source>
</evidence>
<dbReference type="GO" id="GO:0004843">
    <property type="term" value="F:cysteine-type deubiquitinase activity"/>
    <property type="evidence" value="ECO:0007669"/>
    <property type="project" value="InterPro"/>
</dbReference>
<name>A0A6P4YS60_BRABE</name>
<dbReference type="SUPFAM" id="SSF54001">
    <property type="entry name" value="Cysteine proteinases"/>
    <property type="match status" value="1"/>
</dbReference>
<dbReference type="GO" id="GO:0005829">
    <property type="term" value="C:cytosol"/>
    <property type="evidence" value="ECO:0007669"/>
    <property type="project" value="TreeGrafter"/>
</dbReference>
<sequence length="451" mass="50521">MLSRNLSCRTNFTRDYTMYANCRSEQIKVWSEVVLEVVLQVSCNDWVAVLPCVEAALNTSTALKDIDGKSPYHIQFGIQSCRETRDPHQPDGVQDHNQQDVVRRAKKYQKCEKSICTVVTFSTKKRNIQQQPPDHDYSAGASGQQHTAHNRQRQGPGIPGIQNRHNQCYIISLLQALAAVRADVLYTDIVEPTHDNKPWNAMLRVISKLGKVSRVAQRLNLNVSLDAIRNSLPPFANHSQQDVFDFFLAVMDFQDCPPCQGQSCIFLNRIFSVTLATQFSCVCSSTWRGGVVGQHYLDLYMPAERSESTTLQELLRKHFMPSSTQVTCTACGANSADSTSCSILLDASSLLALRVRRWDPLQHGTAGLKDSRIVRFTIGETVTVEKQPGEQLKYKVKAAVIHHGASALSGHYTAVVGVNNRTYLADDDYTNTITLSDEEYSQCYMFFLSKV</sequence>
<dbReference type="InterPro" id="IPR001394">
    <property type="entry name" value="Peptidase_C19_UCH"/>
</dbReference>
<dbReference type="Proteomes" id="UP000515135">
    <property type="component" value="Unplaced"/>
</dbReference>